<evidence type="ECO:0000256" key="5">
    <source>
        <dbReference type="ARBA" id="ARBA00022917"/>
    </source>
</evidence>
<evidence type="ECO:0000256" key="1">
    <source>
        <dbReference type="ARBA" id="ARBA00005532"/>
    </source>
</evidence>
<dbReference type="EMBL" id="UFZQ01000001">
    <property type="protein sequence ID" value="STE88373.1"/>
    <property type="molecule type" value="Genomic_DNA"/>
</dbReference>
<dbReference type="AlphaFoldDB" id="A0A376L0H1"/>
<evidence type="ECO:0000256" key="4">
    <source>
        <dbReference type="ARBA" id="ARBA00022768"/>
    </source>
</evidence>
<dbReference type="GO" id="GO:0003746">
    <property type="term" value="F:translation elongation factor activity"/>
    <property type="evidence" value="ECO:0007669"/>
    <property type="project" value="UniProtKB-UniRule"/>
</dbReference>
<proteinExistence type="inferred from homology"/>
<protein>
    <recommendedName>
        <fullName evidence="2 6">Elongation factor Ts</fullName>
        <shortName evidence="6">EF-Ts</shortName>
    </recommendedName>
</protein>
<evidence type="ECO:0000256" key="2">
    <source>
        <dbReference type="ARBA" id="ARBA00016956"/>
    </source>
</evidence>
<evidence type="ECO:0000313" key="8">
    <source>
        <dbReference type="Proteomes" id="UP000255460"/>
    </source>
</evidence>
<comment type="similarity">
    <text evidence="1 6">Belongs to the EF-Ts family.</text>
</comment>
<evidence type="ECO:0000256" key="6">
    <source>
        <dbReference type="HAMAP-Rule" id="MF_00050"/>
    </source>
</evidence>
<dbReference type="CDD" id="cd14275">
    <property type="entry name" value="UBA_EF-Ts"/>
    <property type="match status" value="1"/>
</dbReference>
<dbReference type="InterPro" id="IPR009060">
    <property type="entry name" value="UBA-like_sf"/>
</dbReference>
<dbReference type="HAMAP" id="MF_00050">
    <property type="entry name" value="EF_Ts"/>
    <property type="match status" value="1"/>
</dbReference>
<dbReference type="Proteomes" id="UP000255460">
    <property type="component" value="Unassembled WGS sequence"/>
</dbReference>
<comment type="function">
    <text evidence="6">Associates with the EF-Tu.GDP complex and induces the exchange of GDP to GTP. It remains bound to the aminoacyl-tRNA.EF-Tu.GTP complex up to the GTP hydrolysis stage on the ribosome.</text>
</comment>
<evidence type="ECO:0000256" key="3">
    <source>
        <dbReference type="ARBA" id="ARBA00022490"/>
    </source>
</evidence>
<dbReference type="PROSITE" id="PS01126">
    <property type="entry name" value="EF_TS_1"/>
    <property type="match status" value="1"/>
</dbReference>
<dbReference type="PANTHER" id="PTHR11741">
    <property type="entry name" value="ELONGATION FACTOR TS"/>
    <property type="match status" value="1"/>
</dbReference>
<sequence length="82" mass="9222">MAPFFTFISVRFNAGQITSPRILEWLKLPHPLVKELRERTGAGMMDCKKALTEANGDIELAIENMRKSGAIKAAKKSRQRCC</sequence>
<organism evidence="7 8">
    <name type="scientific">Escherichia coli</name>
    <dbReference type="NCBI Taxonomy" id="562"/>
    <lineage>
        <taxon>Bacteria</taxon>
        <taxon>Pseudomonadati</taxon>
        <taxon>Pseudomonadota</taxon>
        <taxon>Gammaproteobacteria</taxon>
        <taxon>Enterobacterales</taxon>
        <taxon>Enterobacteriaceae</taxon>
        <taxon>Escherichia</taxon>
    </lineage>
</organism>
<comment type="subcellular location">
    <subcellularLocation>
        <location evidence="6">Cytoplasm</location>
    </subcellularLocation>
</comment>
<name>A0A376L0H1_ECOLX</name>
<keyword evidence="3 6" id="KW-0963">Cytoplasm</keyword>
<dbReference type="SUPFAM" id="SSF46934">
    <property type="entry name" value="UBA-like"/>
    <property type="match status" value="1"/>
</dbReference>
<keyword evidence="4 6" id="KW-0251">Elongation factor</keyword>
<dbReference type="InterPro" id="IPR001816">
    <property type="entry name" value="Transl_elong_EFTs/EF1B"/>
</dbReference>
<keyword evidence="5 6" id="KW-0648">Protein biosynthesis</keyword>
<evidence type="ECO:0000313" key="7">
    <source>
        <dbReference type="EMBL" id="STE88373.1"/>
    </source>
</evidence>
<dbReference type="InterPro" id="IPR018101">
    <property type="entry name" value="Transl_elong_Ts_CS"/>
</dbReference>
<dbReference type="Gene3D" id="1.10.8.10">
    <property type="entry name" value="DNA helicase RuvA subunit, C-terminal domain"/>
    <property type="match status" value="1"/>
</dbReference>
<comment type="caution">
    <text evidence="6">Lacks conserved residue(s) required for the propagation of feature annotation.</text>
</comment>
<dbReference type="FunFam" id="1.10.8.10:FF:000001">
    <property type="entry name" value="Elongation factor Ts"/>
    <property type="match status" value="1"/>
</dbReference>
<reference evidence="7 8" key="1">
    <citation type="submission" date="2018-06" db="EMBL/GenBank/DDBJ databases">
        <authorList>
            <consortium name="Pathogen Informatics"/>
            <person name="Doyle S."/>
        </authorList>
    </citation>
    <scope>NUCLEOTIDE SEQUENCE [LARGE SCALE GENOMIC DNA]</scope>
    <source>
        <strain evidence="7 8">NCTC10418</strain>
    </source>
</reference>
<dbReference type="PANTHER" id="PTHR11741:SF0">
    <property type="entry name" value="ELONGATION FACTOR TS, MITOCHONDRIAL"/>
    <property type="match status" value="1"/>
</dbReference>
<dbReference type="GO" id="GO:0005737">
    <property type="term" value="C:cytoplasm"/>
    <property type="evidence" value="ECO:0007669"/>
    <property type="project" value="UniProtKB-SubCell"/>
</dbReference>
<accession>A0A376L0H1</accession>
<gene>
    <name evidence="7" type="primary">tsf_2</name>
    <name evidence="6" type="synonym">tsf</name>
    <name evidence="7" type="ORF">NCTC10418_06075</name>
</gene>